<proteinExistence type="predicted"/>
<reference evidence="4 5" key="1">
    <citation type="submission" date="2016-12" db="EMBL/GenBank/DDBJ databases">
        <title>Study of bacterial adaptation to deep sea.</title>
        <authorList>
            <person name="Song J."/>
            <person name="Yoshizawa S."/>
            <person name="Kogure K."/>
        </authorList>
    </citation>
    <scope>NUCLEOTIDE SEQUENCE [LARGE SCALE GENOMIC DNA]</scope>
    <source>
        <strain evidence="4 5">SAORIC-165</strain>
    </source>
</reference>
<protein>
    <recommendedName>
        <fullName evidence="3">VWFA domain-containing protein</fullName>
    </recommendedName>
</protein>
<comment type="caution">
    <text evidence="4">The sequence shown here is derived from an EMBL/GenBank/DDBJ whole genome shotgun (WGS) entry which is preliminary data.</text>
</comment>
<keyword evidence="2" id="KW-0472">Membrane</keyword>
<gene>
    <name evidence="4" type="ORF">BSZ32_00090</name>
</gene>
<feature type="domain" description="VWFA" evidence="3">
    <location>
        <begin position="153"/>
        <end position="190"/>
    </location>
</feature>
<dbReference type="SUPFAM" id="SSF53300">
    <property type="entry name" value="vWA-like"/>
    <property type="match status" value="1"/>
</dbReference>
<sequence length="361" mass="38714">MSLHAKTTPEAAANLAAPKRTSTVSALIISVLSMFLIGLILFVIALTVEVKRPPEIISYNAGVDETEEIEKPETTNQVERKPSAPSSSMAKVIASNTASPTAVPVTDTEVTEPSVDFGNGDDFGDGWTDGDGWGSGGGGGGASFFNQKVKAERICFVIDYSASMRGKRFELLKVELARSVASLPDSIEYQLVFSAGPAWVAGCDLQMNGRGAAVVEYDGEKYEWIGKGATDWRTENEKLPTPLWLKATNKNLKESLKIIEETKLVYGTAWQAPLEMALAMEPQPDIIFFMTDGSCGGKSAQIAEEIAKKAKKKDIVINAIAMMSPSARDAMGSLAEITGGQFSMVDKSGKTKVLIKGKEDE</sequence>
<evidence type="ECO:0000259" key="3">
    <source>
        <dbReference type="Pfam" id="PF13768"/>
    </source>
</evidence>
<dbReference type="RefSeq" id="WP_129589506.1">
    <property type="nucleotide sequence ID" value="NZ_MQWA01000001.1"/>
</dbReference>
<evidence type="ECO:0000313" key="5">
    <source>
        <dbReference type="Proteomes" id="UP000239907"/>
    </source>
</evidence>
<feature type="compositionally biased region" description="Polar residues" evidence="1">
    <location>
        <begin position="84"/>
        <end position="100"/>
    </location>
</feature>
<dbReference type="AlphaFoldDB" id="A0A2S7TWD8"/>
<accession>A0A2S7TWD8</accession>
<dbReference type="Pfam" id="PF13768">
    <property type="entry name" value="VWA_3"/>
    <property type="match status" value="2"/>
</dbReference>
<dbReference type="Proteomes" id="UP000239907">
    <property type="component" value="Unassembled WGS sequence"/>
</dbReference>
<organism evidence="4 5">
    <name type="scientific">Rubritalea profundi</name>
    <dbReference type="NCBI Taxonomy" id="1658618"/>
    <lineage>
        <taxon>Bacteria</taxon>
        <taxon>Pseudomonadati</taxon>
        <taxon>Verrucomicrobiota</taxon>
        <taxon>Verrucomicrobiia</taxon>
        <taxon>Verrucomicrobiales</taxon>
        <taxon>Rubritaleaceae</taxon>
        <taxon>Rubritalea</taxon>
    </lineage>
</organism>
<evidence type="ECO:0000256" key="2">
    <source>
        <dbReference type="SAM" id="Phobius"/>
    </source>
</evidence>
<dbReference type="InterPro" id="IPR036465">
    <property type="entry name" value="vWFA_dom_sf"/>
</dbReference>
<evidence type="ECO:0000313" key="4">
    <source>
        <dbReference type="EMBL" id="PQJ27055.1"/>
    </source>
</evidence>
<keyword evidence="2" id="KW-1133">Transmembrane helix</keyword>
<dbReference type="Gene3D" id="3.40.50.410">
    <property type="entry name" value="von Willebrand factor, type A domain"/>
    <property type="match status" value="1"/>
</dbReference>
<feature type="region of interest" description="Disordered" evidence="1">
    <location>
        <begin position="68"/>
        <end position="132"/>
    </location>
</feature>
<dbReference type="InterPro" id="IPR002035">
    <property type="entry name" value="VWF_A"/>
</dbReference>
<feature type="transmembrane region" description="Helical" evidence="2">
    <location>
        <begin position="24"/>
        <end position="48"/>
    </location>
</feature>
<name>A0A2S7TWD8_9BACT</name>
<feature type="domain" description="VWFA" evidence="3">
    <location>
        <begin position="244"/>
        <end position="342"/>
    </location>
</feature>
<dbReference type="EMBL" id="MQWA01000001">
    <property type="protein sequence ID" value="PQJ27055.1"/>
    <property type="molecule type" value="Genomic_DNA"/>
</dbReference>
<keyword evidence="2" id="KW-0812">Transmembrane</keyword>
<evidence type="ECO:0000256" key="1">
    <source>
        <dbReference type="SAM" id="MobiDB-lite"/>
    </source>
</evidence>
<dbReference type="OrthoDB" id="200032at2"/>
<keyword evidence="5" id="KW-1185">Reference proteome</keyword>
<feature type="compositionally biased region" description="Basic and acidic residues" evidence="1">
    <location>
        <begin position="69"/>
        <end position="82"/>
    </location>
</feature>